<protein>
    <submittedName>
        <fullName evidence="1">Uncharacterized protein</fullName>
    </submittedName>
</protein>
<dbReference type="AlphaFoldDB" id="A0AAV4DHS9"/>
<sequence length="93" mass="10401">MRVAANLIADPLATVPLTPRSAGIPLWRIQARNVLDYFVAFYEPLLTSAPYKRLPQFLKSSSRQIHFGRCLLACLLKVTSVGRWSSSPRRASS</sequence>
<keyword evidence="2" id="KW-1185">Reference proteome</keyword>
<dbReference type="EMBL" id="BLXT01007908">
    <property type="protein sequence ID" value="GFO43783.1"/>
    <property type="molecule type" value="Genomic_DNA"/>
</dbReference>
<organism evidence="1 2">
    <name type="scientific">Plakobranchus ocellatus</name>
    <dbReference type="NCBI Taxonomy" id="259542"/>
    <lineage>
        <taxon>Eukaryota</taxon>
        <taxon>Metazoa</taxon>
        <taxon>Spiralia</taxon>
        <taxon>Lophotrochozoa</taxon>
        <taxon>Mollusca</taxon>
        <taxon>Gastropoda</taxon>
        <taxon>Heterobranchia</taxon>
        <taxon>Euthyneura</taxon>
        <taxon>Panpulmonata</taxon>
        <taxon>Sacoglossa</taxon>
        <taxon>Placobranchoidea</taxon>
        <taxon>Plakobranchidae</taxon>
        <taxon>Plakobranchus</taxon>
    </lineage>
</organism>
<gene>
    <name evidence="1" type="ORF">PoB_007028800</name>
</gene>
<name>A0AAV4DHS9_9GAST</name>
<proteinExistence type="predicted"/>
<evidence type="ECO:0000313" key="2">
    <source>
        <dbReference type="Proteomes" id="UP000735302"/>
    </source>
</evidence>
<accession>A0AAV4DHS9</accession>
<comment type="caution">
    <text evidence="1">The sequence shown here is derived from an EMBL/GenBank/DDBJ whole genome shotgun (WGS) entry which is preliminary data.</text>
</comment>
<evidence type="ECO:0000313" key="1">
    <source>
        <dbReference type="EMBL" id="GFO43783.1"/>
    </source>
</evidence>
<dbReference type="Proteomes" id="UP000735302">
    <property type="component" value="Unassembled WGS sequence"/>
</dbReference>
<reference evidence="1 2" key="1">
    <citation type="journal article" date="2021" name="Elife">
        <title>Chloroplast acquisition without the gene transfer in kleptoplastic sea slugs, Plakobranchus ocellatus.</title>
        <authorList>
            <person name="Maeda T."/>
            <person name="Takahashi S."/>
            <person name="Yoshida T."/>
            <person name="Shimamura S."/>
            <person name="Takaki Y."/>
            <person name="Nagai Y."/>
            <person name="Toyoda A."/>
            <person name="Suzuki Y."/>
            <person name="Arimoto A."/>
            <person name="Ishii H."/>
            <person name="Satoh N."/>
            <person name="Nishiyama T."/>
            <person name="Hasebe M."/>
            <person name="Maruyama T."/>
            <person name="Minagawa J."/>
            <person name="Obokata J."/>
            <person name="Shigenobu S."/>
        </authorList>
    </citation>
    <scope>NUCLEOTIDE SEQUENCE [LARGE SCALE GENOMIC DNA]</scope>
</reference>